<dbReference type="Proteomes" id="UP001500280">
    <property type="component" value="Unassembled WGS sequence"/>
</dbReference>
<keyword evidence="1" id="KW-0472">Membrane</keyword>
<feature type="transmembrane region" description="Helical" evidence="1">
    <location>
        <begin position="7"/>
        <end position="27"/>
    </location>
</feature>
<accession>A0ABP4VCB9</accession>
<dbReference type="RefSeq" id="WP_344164888.1">
    <property type="nucleotide sequence ID" value="NZ_BAAANF010000031.1"/>
</dbReference>
<protein>
    <submittedName>
        <fullName evidence="2">Uncharacterized protein</fullName>
    </submittedName>
</protein>
<keyword evidence="3" id="KW-1185">Reference proteome</keyword>
<keyword evidence="1" id="KW-0812">Transmembrane</keyword>
<feature type="transmembrane region" description="Helical" evidence="1">
    <location>
        <begin position="33"/>
        <end position="54"/>
    </location>
</feature>
<comment type="caution">
    <text evidence="2">The sequence shown here is derived from an EMBL/GenBank/DDBJ whole genome shotgun (WGS) entry which is preliminary data.</text>
</comment>
<evidence type="ECO:0000256" key="1">
    <source>
        <dbReference type="SAM" id="Phobius"/>
    </source>
</evidence>
<evidence type="ECO:0000313" key="2">
    <source>
        <dbReference type="EMBL" id="GAA1719147.1"/>
    </source>
</evidence>
<gene>
    <name evidence="2" type="ORF">GCM10009745_80110</name>
</gene>
<evidence type="ECO:0000313" key="3">
    <source>
        <dbReference type="Proteomes" id="UP001500280"/>
    </source>
</evidence>
<keyword evidence="1" id="KW-1133">Transmembrane helix</keyword>
<dbReference type="EMBL" id="BAAANF010000031">
    <property type="protein sequence ID" value="GAA1719147.1"/>
    <property type="molecule type" value="Genomic_DNA"/>
</dbReference>
<proteinExistence type="predicted"/>
<name>A0ABP4VCB9_9ACTN</name>
<reference evidence="3" key="1">
    <citation type="journal article" date="2019" name="Int. J. Syst. Evol. Microbiol.">
        <title>The Global Catalogue of Microorganisms (GCM) 10K type strain sequencing project: providing services to taxonomists for standard genome sequencing and annotation.</title>
        <authorList>
            <consortium name="The Broad Institute Genomics Platform"/>
            <consortium name="The Broad Institute Genome Sequencing Center for Infectious Disease"/>
            <person name="Wu L."/>
            <person name="Ma J."/>
        </authorList>
    </citation>
    <scope>NUCLEOTIDE SEQUENCE [LARGE SCALE GENOMIC DNA]</scope>
    <source>
        <strain evidence="3">JCM 14307</strain>
    </source>
</reference>
<organism evidence="2 3">
    <name type="scientific">Kribbella yunnanensis</name>
    <dbReference type="NCBI Taxonomy" id="190194"/>
    <lineage>
        <taxon>Bacteria</taxon>
        <taxon>Bacillati</taxon>
        <taxon>Actinomycetota</taxon>
        <taxon>Actinomycetes</taxon>
        <taxon>Propionibacteriales</taxon>
        <taxon>Kribbellaceae</taxon>
        <taxon>Kribbella</taxon>
    </lineage>
</organism>
<sequence>MPQTNNILSSIASVAVPGAGGLAMNLVTGSAAWAFAVVVACALPTCAIQMRLAFRDLLHYRIATNLAAKAATNRAAARKFGELSDEPP</sequence>